<feature type="domain" description="AB hydrolase-1" evidence="1">
    <location>
        <begin position="17"/>
        <end position="227"/>
    </location>
</feature>
<dbReference type="PANTHER" id="PTHR43194:SF2">
    <property type="entry name" value="PEROXISOMAL MEMBRANE PROTEIN LPX1"/>
    <property type="match status" value="1"/>
</dbReference>
<dbReference type="RefSeq" id="WP_330091631.1">
    <property type="nucleotide sequence ID" value="NZ_JAUZMY010000009.1"/>
</dbReference>
<dbReference type="InterPro" id="IPR050228">
    <property type="entry name" value="Carboxylesterase_BioH"/>
</dbReference>
<dbReference type="Proteomes" id="UP001356095">
    <property type="component" value="Unassembled WGS sequence"/>
</dbReference>
<keyword evidence="3" id="KW-1185">Reference proteome</keyword>
<comment type="caution">
    <text evidence="2">The sequence shown here is derived from an EMBL/GenBank/DDBJ whole genome shotgun (WGS) entry which is preliminary data.</text>
</comment>
<evidence type="ECO:0000313" key="3">
    <source>
        <dbReference type="Proteomes" id="UP001356095"/>
    </source>
</evidence>
<proteinExistence type="predicted"/>
<organism evidence="2 3">
    <name type="scientific">Nocardiopsis codii</name>
    <dbReference type="NCBI Taxonomy" id="3065942"/>
    <lineage>
        <taxon>Bacteria</taxon>
        <taxon>Bacillati</taxon>
        <taxon>Actinomycetota</taxon>
        <taxon>Actinomycetes</taxon>
        <taxon>Streptosporangiales</taxon>
        <taxon>Nocardiopsidaceae</taxon>
        <taxon>Nocardiopsis</taxon>
    </lineage>
</organism>
<dbReference type="InterPro" id="IPR029058">
    <property type="entry name" value="AB_hydrolase_fold"/>
</dbReference>
<protein>
    <submittedName>
        <fullName evidence="2">Alpha/beta hydrolase</fullName>
    </submittedName>
</protein>
<name>A0ABU7K6G6_9ACTN</name>
<dbReference type="EMBL" id="JAUZMY010000009">
    <property type="protein sequence ID" value="MEE2037845.1"/>
    <property type="molecule type" value="Genomic_DNA"/>
</dbReference>
<gene>
    <name evidence="2" type="ORF">Q8791_11505</name>
</gene>
<evidence type="ECO:0000313" key="2">
    <source>
        <dbReference type="EMBL" id="MEE2037845.1"/>
    </source>
</evidence>
<dbReference type="Pfam" id="PF12697">
    <property type="entry name" value="Abhydrolase_6"/>
    <property type="match status" value="1"/>
</dbReference>
<keyword evidence="2" id="KW-0378">Hydrolase</keyword>
<dbReference type="PANTHER" id="PTHR43194">
    <property type="entry name" value="HYDROLASE ALPHA/BETA FOLD FAMILY"/>
    <property type="match status" value="1"/>
</dbReference>
<accession>A0ABU7K6G6</accession>
<evidence type="ECO:0000259" key="1">
    <source>
        <dbReference type="Pfam" id="PF12697"/>
    </source>
</evidence>
<dbReference type="InterPro" id="IPR000073">
    <property type="entry name" value="AB_hydrolase_1"/>
</dbReference>
<dbReference type="Gene3D" id="3.40.50.1820">
    <property type="entry name" value="alpha/beta hydrolase"/>
    <property type="match status" value="1"/>
</dbReference>
<sequence length="251" mass="27023">MRLETYSSGTGDHTIALVHGAMAHHETWHAIEAQLVERGHRVLGVDMRGHGRSPRGPYSVQALGDDLADSLPTGLDVIVGHSMGGVALSLAVERLRPGRAVYVDPAFRIPTMADDAGTRMRRVFATADVAGVRQMNPRWSDEDVERELSGFASFDPAFFDFVASEIAGRDFLPAGPAVPSLVLRAGNGITVDPRAAQALTERGFTVRVVRGAGHCVHRDEPAALLDALLEWMRGRAPFGREAVSGTARARL</sequence>
<reference evidence="2 3" key="1">
    <citation type="submission" date="2023-08" db="EMBL/GenBank/DDBJ databases">
        <authorList>
            <person name="Girao M."/>
            <person name="Carvalho M.F."/>
        </authorList>
    </citation>
    <scope>NUCLEOTIDE SEQUENCE [LARGE SCALE GENOMIC DNA]</scope>
    <source>
        <strain evidence="2 3">CT-R113</strain>
    </source>
</reference>
<dbReference type="GO" id="GO:0016787">
    <property type="term" value="F:hydrolase activity"/>
    <property type="evidence" value="ECO:0007669"/>
    <property type="project" value="UniProtKB-KW"/>
</dbReference>
<dbReference type="SUPFAM" id="SSF53474">
    <property type="entry name" value="alpha/beta-Hydrolases"/>
    <property type="match status" value="1"/>
</dbReference>